<protein>
    <submittedName>
        <fullName evidence="1">Uncharacterized protein</fullName>
    </submittedName>
</protein>
<dbReference type="EMBL" id="CAJJDM010000054">
    <property type="protein sequence ID" value="CAD8075155.1"/>
    <property type="molecule type" value="Genomic_DNA"/>
</dbReference>
<dbReference type="Proteomes" id="UP000688137">
    <property type="component" value="Unassembled WGS sequence"/>
</dbReference>
<dbReference type="OMA" id="IITKITH"/>
<evidence type="ECO:0000313" key="2">
    <source>
        <dbReference type="Proteomes" id="UP000688137"/>
    </source>
</evidence>
<dbReference type="AlphaFoldDB" id="A0A8S1MBP3"/>
<proteinExistence type="predicted"/>
<keyword evidence="2" id="KW-1185">Reference proteome</keyword>
<comment type="caution">
    <text evidence="1">The sequence shown here is derived from an EMBL/GenBank/DDBJ whole genome shotgun (WGS) entry which is preliminary data.</text>
</comment>
<accession>A0A8S1MBP3</accession>
<gene>
    <name evidence="1" type="ORF">PPRIM_AZ9-3.1.T0540061</name>
</gene>
<reference evidence="1" key="1">
    <citation type="submission" date="2021-01" db="EMBL/GenBank/DDBJ databases">
        <authorList>
            <consortium name="Genoscope - CEA"/>
            <person name="William W."/>
        </authorList>
    </citation>
    <scope>NUCLEOTIDE SEQUENCE</scope>
</reference>
<name>A0A8S1MBP3_PARPR</name>
<organism evidence="1 2">
    <name type="scientific">Paramecium primaurelia</name>
    <dbReference type="NCBI Taxonomy" id="5886"/>
    <lineage>
        <taxon>Eukaryota</taxon>
        <taxon>Sar</taxon>
        <taxon>Alveolata</taxon>
        <taxon>Ciliophora</taxon>
        <taxon>Intramacronucleata</taxon>
        <taxon>Oligohymenophorea</taxon>
        <taxon>Peniculida</taxon>
        <taxon>Parameciidae</taxon>
        <taxon>Paramecium</taxon>
    </lineage>
</organism>
<evidence type="ECO:0000313" key="1">
    <source>
        <dbReference type="EMBL" id="CAD8075155.1"/>
    </source>
</evidence>
<sequence length="160" mass="19083">MYEFWNGQDFKNRYPNNFEVQGNQFIQQIITNTNLILDHFNQQQFLKALPPLSEIQVKSLYYEAKQLAESSDELQEYIQNYMDFNGNIIKLNPQFQNAEKQQCAQLLLKMIQMVQGTIGDWYEFQHQQIEIEKFQEKVDLLRHNFSLSENQNCCGKCQLI</sequence>